<dbReference type="PANTHER" id="PTHR30069">
    <property type="entry name" value="TONB-DEPENDENT OUTER MEMBRANE RECEPTOR"/>
    <property type="match status" value="1"/>
</dbReference>
<dbReference type="SUPFAM" id="SSF49452">
    <property type="entry name" value="Starch-binding domain-like"/>
    <property type="match status" value="1"/>
</dbReference>
<feature type="domain" description="TonB-dependent transporter Oar-like beta-barrel" evidence="8">
    <location>
        <begin position="262"/>
        <end position="330"/>
    </location>
</feature>
<feature type="domain" description="TonB-dependent transporter Oar-like beta-barrel" evidence="8">
    <location>
        <begin position="363"/>
        <end position="890"/>
    </location>
</feature>
<evidence type="ECO:0000256" key="5">
    <source>
        <dbReference type="ARBA" id="ARBA00023136"/>
    </source>
</evidence>
<dbReference type="PANTHER" id="PTHR30069:SF46">
    <property type="entry name" value="OAR PROTEIN"/>
    <property type="match status" value="1"/>
</dbReference>
<dbReference type="EMBL" id="JAVDVY010000001">
    <property type="protein sequence ID" value="MDR7134431.1"/>
    <property type="molecule type" value="Genomic_DNA"/>
</dbReference>
<evidence type="ECO:0000256" key="3">
    <source>
        <dbReference type="ARBA" id="ARBA00022452"/>
    </source>
</evidence>
<feature type="signal peptide" evidence="7">
    <location>
        <begin position="1"/>
        <end position="36"/>
    </location>
</feature>
<evidence type="ECO:0000256" key="2">
    <source>
        <dbReference type="ARBA" id="ARBA00022448"/>
    </source>
</evidence>
<evidence type="ECO:0000256" key="6">
    <source>
        <dbReference type="ARBA" id="ARBA00023237"/>
    </source>
</evidence>
<dbReference type="InterPro" id="IPR057601">
    <property type="entry name" value="Oar-like_b-barrel"/>
</dbReference>
<evidence type="ECO:0000259" key="8">
    <source>
        <dbReference type="Pfam" id="PF25183"/>
    </source>
</evidence>
<dbReference type="Pfam" id="PF13620">
    <property type="entry name" value="CarboxypepD_reg"/>
    <property type="match status" value="1"/>
</dbReference>
<dbReference type="Proteomes" id="UP001251524">
    <property type="component" value="Unassembled WGS sequence"/>
</dbReference>
<name>A0ABU1WA37_9GAMM</name>
<keyword evidence="10" id="KW-1185">Reference proteome</keyword>
<comment type="caution">
    <text evidence="9">The sequence shown here is derived from an EMBL/GenBank/DDBJ whole genome shotgun (WGS) entry which is preliminary data.</text>
</comment>
<dbReference type="SUPFAM" id="SSF56935">
    <property type="entry name" value="Porins"/>
    <property type="match status" value="1"/>
</dbReference>
<evidence type="ECO:0000256" key="7">
    <source>
        <dbReference type="SAM" id="SignalP"/>
    </source>
</evidence>
<dbReference type="Pfam" id="PF25183">
    <property type="entry name" value="OMP_b-brl_4"/>
    <property type="match status" value="2"/>
</dbReference>
<dbReference type="RefSeq" id="WP_310060637.1">
    <property type="nucleotide sequence ID" value="NZ_JAVDVY010000001.1"/>
</dbReference>
<keyword evidence="3" id="KW-1134">Transmembrane beta strand</keyword>
<dbReference type="InterPro" id="IPR036942">
    <property type="entry name" value="Beta-barrel_TonB_sf"/>
</dbReference>
<gene>
    <name evidence="9" type="ORF">J2X06_001615</name>
</gene>
<keyword evidence="7" id="KW-0732">Signal</keyword>
<evidence type="ECO:0000313" key="9">
    <source>
        <dbReference type="EMBL" id="MDR7134431.1"/>
    </source>
</evidence>
<keyword evidence="2" id="KW-0813">Transport</keyword>
<reference evidence="9 10" key="1">
    <citation type="submission" date="2023-07" db="EMBL/GenBank/DDBJ databases">
        <title>Sorghum-associated microbial communities from plants grown in Nebraska, USA.</title>
        <authorList>
            <person name="Schachtman D."/>
        </authorList>
    </citation>
    <scope>NUCLEOTIDE SEQUENCE [LARGE SCALE GENOMIC DNA]</scope>
    <source>
        <strain evidence="9 10">BE198</strain>
    </source>
</reference>
<keyword evidence="6" id="KW-0998">Cell outer membrane</keyword>
<sequence length="1012" mass="110805">MSSVRYPTHSQRHPHRTLLACALASCLVMATPSVLAQSTAATVRGQVLADSVPAADAQITATNVATGLTRKVQASGNGTYNVGGLPPGTYRIDVVAGGKTNSQTITLQVGQTATLNLSTGGVAETAAPGAATTMEAVTVTATPVFETKTPEVATYISQVQIESLPQASRNFLAFAEIVPGMLFDRRASGASQLRSGAQSSNGINVFIDGVGQKNYVLKGGIGGQDQSPGNPFPQLAIGEYKVITSNYKAEYDQISSAAVTAVTKSGTNEFHGDFFWDKFNIPEWRTQTPAEERAGNGKSPSGETQYGAAFGGPILQDRLFFFVTYEAKEFEFPQTIAPGALDPGYALTPDLLALTGPSSTPFDEDLWFGKLTWQVNDNNLVEFSAKVREEEEIKDIGGQNTESYGKTNINDSTRLDLRYQWSSTDWLNDMHFTHEDEQFNPRAITLTPGFIIQNSQRGGVLNVGGGQDFQDKGQKGWGFQDDLTWTGLDGHTIKGGFKYKSVEINAFEQQPFNPQFSINLPRNVDAGGTSLGTFIPYQVRFGAPLPGVDDRNITSTNKQYGIYLQDDWEVNDKLIINLGLRYDYESTPGYEDFVTPPDLVAALRGWSNIHQPGVDYDIEDYISNGHNRDAYTDSWQPRLGFSYDLFADQRHVIFGGAGRAYDRNLFDYIALEQSKSTFPSYTINFFGVPGAQCSTPGPSCVAWDPKYLNREELFALVAANPNLGSEVNLINNDIKVPYSDQFSLGMRNTVTLAGQDWNTSAAVVHIESHDGIIFSLGNRYPDGTFYGAGRTFGGAPFGQPIPGFGSLIKADNGVETDLNQLLLWAEKPLTGESPWGVTLAYTYTDSEENRVNAANSDEHYVFDYPNLDDHPWVNSIGIPKHRFVGTGIYQAWGFMFSTKVTWTSPVAKDVLNCTAPTAPGLDDCAFGTFEGVYFDDADFFQWDLAIQKEFDTGAGLKYRVRGDVFNVTDARNWTTFNNFKGVDGVINPSYGQHNDEIVPPTRSFKLSFGISW</sequence>
<dbReference type="InterPro" id="IPR039426">
    <property type="entry name" value="TonB-dep_rcpt-like"/>
</dbReference>
<proteinExistence type="predicted"/>
<keyword evidence="5" id="KW-0472">Membrane</keyword>
<evidence type="ECO:0000256" key="1">
    <source>
        <dbReference type="ARBA" id="ARBA00004571"/>
    </source>
</evidence>
<dbReference type="Gene3D" id="2.40.170.20">
    <property type="entry name" value="TonB-dependent receptor, beta-barrel domain"/>
    <property type="match status" value="1"/>
</dbReference>
<organism evidence="9 10">
    <name type="scientific">Lysobacter niastensis</name>
    <dbReference type="NCBI Taxonomy" id="380629"/>
    <lineage>
        <taxon>Bacteria</taxon>
        <taxon>Pseudomonadati</taxon>
        <taxon>Pseudomonadota</taxon>
        <taxon>Gammaproteobacteria</taxon>
        <taxon>Lysobacterales</taxon>
        <taxon>Lysobacteraceae</taxon>
        <taxon>Lysobacter</taxon>
    </lineage>
</organism>
<evidence type="ECO:0000256" key="4">
    <source>
        <dbReference type="ARBA" id="ARBA00022692"/>
    </source>
</evidence>
<dbReference type="InterPro" id="IPR013784">
    <property type="entry name" value="Carb-bd-like_fold"/>
</dbReference>
<evidence type="ECO:0000313" key="10">
    <source>
        <dbReference type="Proteomes" id="UP001251524"/>
    </source>
</evidence>
<feature type="chain" id="PRO_5047022125" evidence="7">
    <location>
        <begin position="37"/>
        <end position="1012"/>
    </location>
</feature>
<accession>A0ABU1WA37</accession>
<comment type="subcellular location">
    <subcellularLocation>
        <location evidence="1">Cell outer membrane</location>
        <topology evidence="1">Multi-pass membrane protein</topology>
    </subcellularLocation>
</comment>
<dbReference type="Gene3D" id="2.60.40.1120">
    <property type="entry name" value="Carboxypeptidase-like, regulatory domain"/>
    <property type="match status" value="1"/>
</dbReference>
<keyword evidence="9" id="KW-0675">Receptor</keyword>
<protein>
    <submittedName>
        <fullName evidence="9">Outer membrane receptor protein involved in Fe transport</fullName>
    </submittedName>
</protein>
<keyword evidence="4" id="KW-0812">Transmembrane</keyword>